<feature type="transmembrane region" description="Helical" evidence="2">
    <location>
        <begin position="232"/>
        <end position="248"/>
    </location>
</feature>
<evidence type="ECO:0000259" key="3">
    <source>
        <dbReference type="Pfam" id="PF09925"/>
    </source>
</evidence>
<dbReference type="Proteomes" id="UP000582231">
    <property type="component" value="Unassembled WGS sequence"/>
</dbReference>
<dbReference type="AlphaFoldDB" id="A0A852RK26"/>
<protein>
    <recommendedName>
        <fullName evidence="3">DUF2157 domain-containing protein</fullName>
    </recommendedName>
</protein>
<keyword evidence="2" id="KW-0472">Membrane</keyword>
<dbReference type="RefSeq" id="WP_179726027.1">
    <property type="nucleotide sequence ID" value="NZ_BAABEF010000001.1"/>
</dbReference>
<dbReference type="InterPro" id="IPR018677">
    <property type="entry name" value="DUF2157"/>
</dbReference>
<evidence type="ECO:0000313" key="5">
    <source>
        <dbReference type="Proteomes" id="UP000582231"/>
    </source>
</evidence>
<feature type="transmembrane region" description="Helical" evidence="2">
    <location>
        <begin position="341"/>
        <end position="360"/>
    </location>
</feature>
<evidence type="ECO:0000256" key="2">
    <source>
        <dbReference type="SAM" id="Phobius"/>
    </source>
</evidence>
<feature type="transmembrane region" description="Helical" evidence="2">
    <location>
        <begin position="127"/>
        <end position="149"/>
    </location>
</feature>
<name>A0A852RK26_9ACTN</name>
<keyword evidence="2" id="KW-0812">Transmembrane</keyword>
<comment type="caution">
    <text evidence="4">The sequence shown here is derived from an EMBL/GenBank/DDBJ whole genome shotgun (WGS) entry which is preliminary data.</text>
</comment>
<organism evidence="4 5">
    <name type="scientific">Nocardioides kongjuensis</name>
    <dbReference type="NCBI Taxonomy" id="349522"/>
    <lineage>
        <taxon>Bacteria</taxon>
        <taxon>Bacillati</taxon>
        <taxon>Actinomycetota</taxon>
        <taxon>Actinomycetes</taxon>
        <taxon>Propionibacteriales</taxon>
        <taxon>Nocardioidaceae</taxon>
        <taxon>Nocardioides</taxon>
    </lineage>
</organism>
<feature type="compositionally biased region" description="Polar residues" evidence="1">
    <location>
        <begin position="1"/>
        <end position="11"/>
    </location>
</feature>
<feature type="transmembrane region" description="Helical" evidence="2">
    <location>
        <begin position="63"/>
        <end position="83"/>
    </location>
</feature>
<accession>A0A852RK26</accession>
<feature type="region of interest" description="Disordered" evidence="1">
    <location>
        <begin position="1"/>
        <end position="23"/>
    </location>
</feature>
<feature type="transmembrane region" description="Helical" evidence="2">
    <location>
        <begin position="298"/>
        <end position="320"/>
    </location>
</feature>
<reference evidence="4 5" key="1">
    <citation type="submission" date="2020-07" db="EMBL/GenBank/DDBJ databases">
        <title>Sequencing the genomes of 1000 actinobacteria strains.</title>
        <authorList>
            <person name="Klenk H.-P."/>
        </authorList>
    </citation>
    <scope>NUCLEOTIDE SEQUENCE [LARGE SCALE GENOMIC DNA]</scope>
    <source>
        <strain evidence="4 5">DSM 19082</strain>
    </source>
</reference>
<evidence type="ECO:0000313" key="4">
    <source>
        <dbReference type="EMBL" id="NYD29676.1"/>
    </source>
</evidence>
<feature type="transmembrane region" description="Helical" evidence="2">
    <location>
        <begin position="254"/>
        <end position="269"/>
    </location>
</feature>
<proteinExistence type="predicted"/>
<feature type="compositionally biased region" description="Basic and acidic residues" evidence="1">
    <location>
        <begin position="13"/>
        <end position="23"/>
    </location>
</feature>
<gene>
    <name evidence="4" type="ORF">BJ958_001222</name>
</gene>
<feature type="transmembrane region" description="Helical" evidence="2">
    <location>
        <begin position="205"/>
        <end position="225"/>
    </location>
</feature>
<feature type="transmembrane region" description="Helical" evidence="2">
    <location>
        <begin position="95"/>
        <end position="115"/>
    </location>
</feature>
<feature type="domain" description="DUF2157" evidence="3">
    <location>
        <begin position="30"/>
        <end position="148"/>
    </location>
</feature>
<feature type="transmembrane region" description="Helical" evidence="2">
    <location>
        <begin position="155"/>
        <end position="172"/>
    </location>
</feature>
<dbReference type="Pfam" id="PF09925">
    <property type="entry name" value="DUF2157"/>
    <property type="match status" value="1"/>
</dbReference>
<feature type="transmembrane region" description="Helical" evidence="2">
    <location>
        <begin position="179"/>
        <end position="199"/>
    </location>
</feature>
<evidence type="ECO:0000256" key="1">
    <source>
        <dbReference type="SAM" id="MobiDB-lite"/>
    </source>
</evidence>
<keyword evidence="5" id="KW-1185">Reference proteome</keyword>
<feature type="transmembrane region" description="Helical" evidence="2">
    <location>
        <begin position="274"/>
        <end position="292"/>
    </location>
</feature>
<dbReference type="EMBL" id="JACCBF010000001">
    <property type="protein sequence ID" value="NYD29676.1"/>
    <property type="molecule type" value="Genomic_DNA"/>
</dbReference>
<sequence length="361" mass="37156">MSTTRMSTSESPRAPEPRGEDRRLETQLAAWTSEGLISADQARRLREAERDARATRERARSSLVPEALGYLGGVVVVVGAALLADRFWSDLDTTWRLVVLGLAAVGLVTAGTFVPRAAGPAGVRLRAVLWAASVALAAGFLAVLTGQAMDLAERPAAVTTGAGAVVVAVALWRARPTILQQAATLVAVSATAASAVVLADEHSRVTGLGPWAVGLVWLLLARGGVLRPARTAFWLGAVASVVGGIFAAETDAGTVLALTTAGGLVLLALRLRDVLLLGVGAAGVLLVLPMAVRDWFGGSLAAALVLIVSGSGLIGAGVWIARTGRDEGSRHRRYDDGDPRLAVLTSLVVVVAVALVVGATR</sequence>
<keyword evidence="2" id="KW-1133">Transmembrane helix</keyword>